<protein>
    <recommendedName>
        <fullName evidence="13">DNA 3'-5' helicase</fullName>
        <ecNumber evidence="13">5.6.2.4</ecNumber>
    </recommendedName>
</protein>
<dbReference type="Gene3D" id="3.40.50.300">
    <property type="entry name" value="P-loop containing nucleotide triphosphate hydrolases"/>
    <property type="match status" value="2"/>
</dbReference>
<evidence type="ECO:0000313" key="19">
    <source>
        <dbReference type="Proteomes" id="UP000741282"/>
    </source>
</evidence>
<keyword evidence="3 15" id="KW-0547">Nucleotide-binding</keyword>
<reference evidence="18" key="1">
    <citation type="submission" date="2020-04" db="EMBL/GenBank/DDBJ databases">
        <authorList>
            <person name="Zhang T."/>
        </authorList>
    </citation>
    <scope>NUCLEOTIDE SEQUENCE</scope>
    <source>
        <strain evidence="18">HKST-UBA17</strain>
    </source>
</reference>
<dbReference type="CDD" id="cd17932">
    <property type="entry name" value="DEXQc_UvrD"/>
    <property type="match status" value="1"/>
</dbReference>
<dbReference type="GO" id="GO:0003677">
    <property type="term" value="F:DNA binding"/>
    <property type="evidence" value="ECO:0007669"/>
    <property type="project" value="UniProtKB-KW"/>
</dbReference>
<dbReference type="InterPro" id="IPR038726">
    <property type="entry name" value="PDDEXK_AddAB-type"/>
</dbReference>
<dbReference type="GO" id="GO:0043138">
    <property type="term" value="F:3'-5' DNA helicase activity"/>
    <property type="evidence" value="ECO:0007669"/>
    <property type="project" value="UniProtKB-EC"/>
</dbReference>
<evidence type="ECO:0000256" key="2">
    <source>
        <dbReference type="ARBA" id="ARBA00022722"/>
    </source>
</evidence>
<dbReference type="Proteomes" id="UP000741282">
    <property type="component" value="Unassembled WGS sequence"/>
</dbReference>
<dbReference type="EC" id="5.6.2.4" evidence="13"/>
<dbReference type="InterPro" id="IPR000212">
    <property type="entry name" value="DNA_helicase_UvrD/REP"/>
</dbReference>
<evidence type="ECO:0000256" key="9">
    <source>
        <dbReference type="ARBA" id="ARBA00023125"/>
    </source>
</evidence>
<evidence type="ECO:0000256" key="13">
    <source>
        <dbReference type="ARBA" id="ARBA00034808"/>
    </source>
</evidence>
<keyword evidence="7" id="KW-0269">Exonuclease</keyword>
<evidence type="ECO:0000256" key="4">
    <source>
        <dbReference type="ARBA" id="ARBA00022763"/>
    </source>
</evidence>
<dbReference type="AlphaFoldDB" id="A0A955KY83"/>
<comment type="catalytic activity">
    <reaction evidence="12">
        <text>Couples ATP hydrolysis with the unwinding of duplex DNA by translocating in the 3'-5' direction.</text>
        <dbReference type="EC" id="5.6.2.4"/>
    </reaction>
</comment>
<dbReference type="PROSITE" id="PS51198">
    <property type="entry name" value="UVRD_HELICASE_ATP_BIND"/>
    <property type="match status" value="1"/>
</dbReference>
<dbReference type="GO" id="GO:0004527">
    <property type="term" value="F:exonuclease activity"/>
    <property type="evidence" value="ECO:0007669"/>
    <property type="project" value="UniProtKB-KW"/>
</dbReference>
<dbReference type="PANTHER" id="PTHR11070:SF2">
    <property type="entry name" value="ATP-DEPENDENT DNA HELICASE SRS2"/>
    <property type="match status" value="1"/>
</dbReference>
<evidence type="ECO:0000256" key="8">
    <source>
        <dbReference type="ARBA" id="ARBA00022840"/>
    </source>
</evidence>
<dbReference type="GO" id="GO:0000725">
    <property type="term" value="P:recombinational repair"/>
    <property type="evidence" value="ECO:0007669"/>
    <property type="project" value="TreeGrafter"/>
</dbReference>
<dbReference type="InterPro" id="IPR014016">
    <property type="entry name" value="UvrD-like_ATP-bd"/>
</dbReference>
<evidence type="ECO:0000256" key="11">
    <source>
        <dbReference type="ARBA" id="ARBA00023235"/>
    </source>
</evidence>
<evidence type="ECO:0000256" key="15">
    <source>
        <dbReference type="PROSITE-ProRule" id="PRU00560"/>
    </source>
</evidence>
<gene>
    <name evidence="18" type="ORF">KC685_03715</name>
</gene>
<evidence type="ECO:0000256" key="5">
    <source>
        <dbReference type="ARBA" id="ARBA00022801"/>
    </source>
</evidence>
<evidence type="ECO:0000256" key="3">
    <source>
        <dbReference type="ARBA" id="ARBA00022741"/>
    </source>
</evidence>
<dbReference type="Gene3D" id="1.10.486.10">
    <property type="entry name" value="PCRA, domain 4"/>
    <property type="match status" value="1"/>
</dbReference>
<dbReference type="EMBL" id="JAGQLN010000013">
    <property type="protein sequence ID" value="MCA9377000.1"/>
    <property type="molecule type" value="Genomic_DNA"/>
</dbReference>
<dbReference type="PROSITE" id="PS51217">
    <property type="entry name" value="UVRD_HELICASE_CTER"/>
    <property type="match status" value="1"/>
</dbReference>
<organism evidence="18 19">
    <name type="scientific">Candidatus Dojkabacteria bacterium</name>
    <dbReference type="NCBI Taxonomy" id="2099670"/>
    <lineage>
        <taxon>Bacteria</taxon>
        <taxon>Candidatus Dojkabacteria</taxon>
    </lineage>
</organism>
<evidence type="ECO:0000256" key="14">
    <source>
        <dbReference type="ARBA" id="ARBA00048988"/>
    </source>
</evidence>
<accession>A0A955KY83</accession>
<keyword evidence="9" id="KW-0238">DNA-binding</keyword>
<keyword evidence="4" id="KW-0227">DNA damage</keyword>
<evidence type="ECO:0000259" key="16">
    <source>
        <dbReference type="PROSITE" id="PS51198"/>
    </source>
</evidence>
<evidence type="ECO:0000256" key="7">
    <source>
        <dbReference type="ARBA" id="ARBA00022839"/>
    </source>
</evidence>
<name>A0A955KY83_9BACT</name>
<keyword evidence="5 15" id="KW-0378">Hydrolase</keyword>
<keyword evidence="6 15" id="KW-0347">Helicase</keyword>
<keyword evidence="10" id="KW-0234">DNA repair</keyword>
<evidence type="ECO:0000256" key="10">
    <source>
        <dbReference type="ARBA" id="ARBA00023204"/>
    </source>
</evidence>
<dbReference type="PANTHER" id="PTHR11070">
    <property type="entry name" value="UVRD / RECB / PCRA DNA HELICASE FAMILY MEMBER"/>
    <property type="match status" value="1"/>
</dbReference>
<feature type="domain" description="UvrD-like helicase C-terminal" evidence="17">
    <location>
        <begin position="313"/>
        <end position="656"/>
    </location>
</feature>
<keyword evidence="11" id="KW-0413">Isomerase</keyword>
<dbReference type="InterPro" id="IPR027417">
    <property type="entry name" value="P-loop_NTPase"/>
</dbReference>
<dbReference type="GO" id="GO:0033202">
    <property type="term" value="C:DNA helicase complex"/>
    <property type="evidence" value="ECO:0007669"/>
    <property type="project" value="TreeGrafter"/>
</dbReference>
<keyword evidence="2" id="KW-0540">Nuclease</keyword>
<comment type="catalytic activity">
    <reaction evidence="14">
        <text>ATP + H2O = ADP + phosphate + H(+)</text>
        <dbReference type="Rhea" id="RHEA:13065"/>
        <dbReference type="ChEBI" id="CHEBI:15377"/>
        <dbReference type="ChEBI" id="CHEBI:15378"/>
        <dbReference type="ChEBI" id="CHEBI:30616"/>
        <dbReference type="ChEBI" id="CHEBI:43474"/>
        <dbReference type="ChEBI" id="CHEBI:456216"/>
        <dbReference type="EC" id="5.6.2.4"/>
    </reaction>
</comment>
<evidence type="ECO:0000256" key="12">
    <source>
        <dbReference type="ARBA" id="ARBA00034617"/>
    </source>
</evidence>
<dbReference type="SUPFAM" id="SSF52540">
    <property type="entry name" value="P-loop containing nucleoside triphosphate hydrolases"/>
    <property type="match status" value="1"/>
</dbReference>
<dbReference type="Gene3D" id="1.10.10.160">
    <property type="match status" value="1"/>
</dbReference>
<comment type="caution">
    <text evidence="18">The sequence shown here is derived from an EMBL/GenBank/DDBJ whole genome shotgun (WGS) entry which is preliminary data.</text>
</comment>
<evidence type="ECO:0000256" key="1">
    <source>
        <dbReference type="ARBA" id="ARBA00009922"/>
    </source>
</evidence>
<evidence type="ECO:0000256" key="6">
    <source>
        <dbReference type="ARBA" id="ARBA00022806"/>
    </source>
</evidence>
<evidence type="ECO:0000313" key="18">
    <source>
        <dbReference type="EMBL" id="MCA9377000.1"/>
    </source>
</evidence>
<dbReference type="InterPro" id="IPR013986">
    <property type="entry name" value="DExx_box_DNA_helicase_dom_sf"/>
</dbReference>
<dbReference type="InterPro" id="IPR014017">
    <property type="entry name" value="DNA_helicase_UvrD-like_C"/>
</dbReference>
<sequence length="1039" mass="118779">MEIKLNDEQLSAVKHRGSPLLIIAGAGTGKTAVITQRIIDLLRSGEAKASEILALTFTEKASSEMIERVDQEMPIGYEEVDIMTFHSFCDSILRQDGLYIGLDIDFDLMSEAQSYIFFRRHLFEFPLDELRPTGKPSANITAILKHFSRLQDEDVFPEDYRSYASTLPETSEEEIAMKKQALELAGTYEAYTKLKISESNLDFGDLIMQTLRLLRERPNILQKYHQKYKYILVDEFQDTNYTQSVLVNLLALGQTVEKSSLQERNSANVTVVGDDDQAIYKFRGAAISNILHFKDAYPKAKRVVLTSNYRSRQGILDSAYQLIKNNDPDRLEVTESVDKRLISRKVFDQDIAEPVKLLVAETGSEEADLVAREILRLTGNIDKVNGGSDIVKKQFDDKGQAMFVDVDNAEREVMRFSDIAILSRANSHAEPFVQALKHYGIPFKYAGPKGLYSRPEIAELISYLRILADHTDDLSMYGLLKMDLWRLTARELVDIMRSARRLKTPVMRFLEDQWSCTVGEDLSIDGEPSNLLKEIVSEEHREHLKELLQLIGKGMSMLRSGSSIGETLFEYFKESGIMKSLLSKEDDAQALFQVQNISKYFEMIKSFEDSNHGASVSDYVDYLNYSIEIGENPSTESDALEGYDAVNIMSVHRSKGLEFPVVFLVNLVSERFPTRNRGDSIPIPDALIKDHIADVDTSEEHRREERRLFYVGATRAQELLYLTAARFYGDAKRAKKPSVFLDELLNRKVVEEFGADKDSANEKSDFVVHVSTENDDIEFKQLRGLDPQTVSYSQLDTYETCPKRYKYSYIYKIPGRPSSSLAFGLSIHNSLRSFYSQLKNYQEGLQGFAKEPQLNDLLQYYDQKWITEGYDSLEHEKARKEFGQSILKDFYREQFDPQSVTVGLEVSFRYQLKDIILKGMIDRIDVLEEKNGQKIVELIDYKTGKLKSEADVRDNVQLAIYSIVAEEVFGYKVRSASLIFVEHGAKISVNIGQERKDEVKEHILHLVERIRQMDFVATPGFHCSYCDYREICEDALADI</sequence>
<proteinExistence type="inferred from homology"/>
<comment type="similarity">
    <text evidence="1">Belongs to the helicase family. UvrD subfamily.</text>
</comment>
<keyword evidence="8 15" id="KW-0067">ATP-binding</keyword>
<reference evidence="18" key="2">
    <citation type="journal article" date="2021" name="Microbiome">
        <title>Successional dynamics and alternative stable states in a saline activated sludge microbial community over 9 years.</title>
        <authorList>
            <person name="Wang Y."/>
            <person name="Ye J."/>
            <person name="Ju F."/>
            <person name="Liu L."/>
            <person name="Boyd J.A."/>
            <person name="Deng Y."/>
            <person name="Parks D.H."/>
            <person name="Jiang X."/>
            <person name="Yin X."/>
            <person name="Woodcroft B.J."/>
            <person name="Tyson G.W."/>
            <person name="Hugenholtz P."/>
            <person name="Polz M.F."/>
            <person name="Zhang T."/>
        </authorList>
    </citation>
    <scope>NUCLEOTIDE SEQUENCE</scope>
    <source>
        <strain evidence="18">HKST-UBA17</strain>
    </source>
</reference>
<dbReference type="Pfam" id="PF12705">
    <property type="entry name" value="PDDEXK_1"/>
    <property type="match status" value="1"/>
</dbReference>
<feature type="domain" description="UvrD-like helicase ATP-binding" evidence="16">
    <location>
        <begin position="3"/>
        <end position="312"/>
    </location>
</feature>
<evidence type="ECO:0000259" key="17">
    <source>
        <dbReference type="PROSITE" id="PS51217"/>
    </source>
</evidence>
<dbReference type="Pfam" id="PF13361">
    <property type="entry name" value="UvrD_C"/>
    <property type="match status" value="1"/>
</dbReference>
<dbReference type="SUPFAM" id="SSF52980">
    <property type="entry name" value="Restriction endonuclease-like"/>
    <property type="match status" value="1"/>
</dbReference>
<dbReference type="GO" id="GO:0005524">
    <property type="term" value="F:ATP binding"/>
    <property type="evidence" value="ECO:0007669"/>
    <property type="project" value="UniProtKB-UniRule"/>
</dbReference>
<dbReference type="InterPro" id="IPR011335">
    <property type="entry name" value="Restrct_endonuc-II-like"/>
</dbReference>
<dbReference type="Gene3D" id="3.90.320.10">
    <property type="match status" value="1"/>
</dbReference>
<dbReference type="InterPro" id="IPR011604">
    <property type="entry name" value="PDDEXK-like_dom_sf"/>
</dbReference>
<dbReference type="GO" id="GO:0005829">
    <property type="term" value="C:cytosol"/>
    <property type="evidence" value="ECO:0007669"/>
    <property type="project" value="TreeGrafter"/>
</dbReference>
<feature type="binding site" evidence="15">
    <location>
        <begin position="24"/>
        <end position="31"/>
    </location>
    <ligand>
        <name>ATP</name>
        <dbReference type="ChEBI" id="CHEBI:30616"/>
    </ligand>
</feature>
<dbReference type="Pfam" id="PF00580">
    <property type="entry name" value="UvrD-helicase"/>
    <property type="match status" value="1"/>
</dbReference>